<evidence type="ECO:0000259" key="1">
    <source>
        <dbReference type="PROSITE" id="PS00125"/>
    </source>
</evidence>
<dbReference type="Proteomes" id="UP001063698">
    <property type="component" value="Chromosome"/>
</dbReference>
<dbReference type="SMART" id="SM00156">
    <property type="entry name" value="PP2Ac"/>
    <property type="match status" value="1"/>
</dbReference>
<feature type="domain" description="Serine/threonine specific protein phosphatases" evidence="1">
    <location>
        <begin position="122"/>
        <end position="127"/>
    </location>
</feature>
<dbReference type="EMBL" id="CP006868">
    <property type="protein sequence ID" value="UXD22502.1"/>
    <property type="molecule type" value="Genomic_DNA"/>
</dbReference>
<protein>
    <recommendedName>
        <fullName evidence="1">Serine/threonine specific protein phosphatases domain-containing protein</fullName>
    </recommendedName>
</protein>
<dbReference type="InterPro" id="IPR006186">
    <property type="entry name" value="Ser/Thr-sp_prot-phosphatase"/>
</dbReference>
<organism evidence="2 3">
    <name type="scientific">Ignicoccus pacificus DSM 13166</name>
    <dbReference type="NCBI Taxonomy" id="940294"/>
    <lineage>
        <taxon>Archaea</taxon>
        <taxon>Thermoproteota</taxon>
        <taxon>Thermoprotei</taxon>
        <taxon>Desulfurococcales</taxon>
        <taxon>Desulfurococcaceae</taxon>
        <taxon>Ignicoccus</taxon>
    </lineage>
</organism>
<dbReference type="InterPro" id="IPR029052">
    <property type="entry name" value="Metallo-depent_PP-like"/>
</dbReference>
<dbReference type="Gene3D" id="3.60.21.10">
    <property type="match status" value="1"/>
</dbReference>
<gene>
    <name evidence="2" type="ORF">IPA_05570</name>
</gene>
<dbReference type="InterPro" id="IPR004843">
    <property type="entry name" value="Calcineurin-like_PHP"/>
</dbReference>
<evidence type="ECO:0000313" key="3">
    <source>
        <dbReference type="Proteomes" id="UP001063698"/>
    </source>
</evidence>
<keyword evidence="3" id="KW-1185">Reference proteome</keyword>
<dbReference type="PROSITE" id="PS00125">
    <property type="entry name" value="SER_THR_PHOSPHATASE"/>
    <property type="match status" value="1"/>
</dbReference>
<proteinExistence type="predicted"/>
<dbReference type="AlphaFoldDB" id="A0A977PKY6"/>
<dbReference type="InterPro" id="IPR050341">
    <property type="entry name" value="PP1_catalytic_subunit"/>
</dbReference>
<sequence>MKLKDLPVSDVGEFAEAVANLSWDEVYELLLEGAELLKRLPEGGIFPIAYTAPDSPYAFHGDLHGDIVTVFELWEKIGTQRILNEYKLVFLGDYVDRGPKQLEALLLPLALKARRPSEVIVLRGNHEPVRGLEPLPHDFPHYLARRFRGKGEKLYSVAKQVFENMPLVLYVEGSVVAFHGGPPTVLVRRGCEGTSCLFDDKIRHLVVEEILWNEPGEICSWDDPPETCWAPSPRGRGYLWGPGVTNALLRFTKTKFLVRANTPIDGVKFFHMGRGVSVFSRRGMPFANEKGGIWAPNFLDRQWWAKPDKWVYLT</sequence>
<dbReference type="PANTHER" id="PTHR11668:SF496">
    <property type="entry name" value="SERINE_THREONINE-PROTEIN PHOSPHATASE"/>
    <property type="match status" value="1"/>
</dbReference>
<accession>A0A977PKY6</accession>
<dbReference type="GO" id="GO:0016787">
    <property type="term" value="F:hydrolase activity"/>
    <property type="evidence" value="ECO:0007669"/>
    <property type="project" value="InterPro"/>
</dbReference>
<dbReference type="Pfam" id="PF00149">
    <property type="entry name" value="Metallophos"/>
    <property type="match status" value="1"/>
</dbReference>
<name>A0A977PKY6_9CREN</name>
<dbReference type="PRINTS" id="PR00114">
    <property type="entry name" value="STPHPHTASE"/>
</dbReference>
<dbReference type="SUPFAM" id="SSF56300">
    <property type="entry name" value="Metallo-dependent phosphatases"/>
    <property type="match status" value="1"/>
</dbReference>
<dbReference type="PANTHER" id="PTHR11668">
    <property type="entry name" value="SERINE/THREONINE PROTEIN PHOSPHATASE"/>
    <property type="match status" value="1"/>
</dbReference>
<dbReference type="KEGG" id="ipc:IPA_05570"/>
<evidence type="ECO:0000313" key="2">
    <source>
        <dbReference type="EMBL" id="UXD22502.1"/>
    </source>
</evidence>
<dbReference type="CDD" id="cd00144">
    <property type="entry name" value="MPP_PPP_family"/>
    <property type="match status" value="1"/>
</dbReference>
<reference evidence="2" key="1">
    <citation type="submission" date="2013-11" db="EMBL/GenBank/DDBJ databases">
        <title>Comparative genomics of Ignicoccus.</title>
        <authorList>
            <person name="Podar M."/>
        </authorList>
    </citation>
    <scope>NUCLEOTIDE SEQUENCE</scope>
    <source>
        <strain evidence="2">DSM 13166</strain>
    </source>
</reference>